<reference evidence="1 2" key="1">
    <citation type="journal article" date="2017" name="Genome Announc.">
        <title>Complete Genome Sequences of Two Acetylene-Fermenting Pelobacter acetylenicus Strains.</title>
        <authorList>
            <person name="Sutton J.M."/>
            <person name="Baesman S.M."/>
            <person name="Fierst J.L."/>
            <person name="Poret-Peterson A.T."/>
            <person name="Oremland R.S."/>
            <person name="Dunlap D.S."/>
            <person name="Akob D.M."/>
        </authorList>
    </citation>
    <scope>NUCLEOTIDE SEQUENCE [LARGE SCALE GENOMIC DNA]</scope>
    <source>
        <strain evidence="1 2">SFB93</strain>
    </source>
</reference>
<dbReference type="KEGG" id="pef:A7E78_00060"/>
<proteinExistence type="predicted"/>
<gene>
    <name evidence="1" type="ORF">A7E78_00060</name>
</gene>
<dbReference type="AlphaFoldDB" id="A0A1L3GKE8"/>
<keyword evidence="2" id="KW-1185">Reference proteome</keyword>
<evidence type="ECO:0000313" key="1">
    <source>
        <dbReference type="EMBL" id="APG26399.1"/>
    </source>
</evidence>
<organism evidence="1 2">
    <name type="scientific">Syntrophotalea acetylenivorans</name>
    <dbReference type="NCBI Taxonomy" id="1842532"/>
    <lineage>
        <taxon>Bacteria</taxon>
        <taxon>Pseudomonadati</taxon>
        <taxon>Thermodesulfobacteriota</taxon>
        <taxon>Desulfuromonadia</taxon>
        <taxon>Desulfuromonadales</taxon>
        <taxon>Syntrophotaleaceae</taxon>
        <taxon>Syntrophotalea</taxon>
    </lineage>
</organism>
<protein>
    <recommendedName>
        <fullName evidence="3">Ubiquitin Mut7-C domain-containing protein</fullName>
    </recommendedName>
</protein>
<evidence type="ECO:0000313" key="2">
    <source>
        <dbReference type="Proteomes" id="UP000182517"/>
    </source>
</evidence>
<sequence>MPNTPNSKVRMFGSLHSLRRRRGLSPSEEMCLPSEGTTGLALAHKLNLPLDEIDGIFINDSACSLDDLIRPGDKVDFVAGWRPTGHIGH</sequence>
<accession>A0A1L3GKE8</accession>
<dbReference type="STRING" id="1842532.A7E78_00060"/>
<dbReference type="Proteomes" id="UP000182517">
    <property type="component" value="Chromosome"/>
</dbReference>
<dbReference type="EMBL" id="CP015519">
    <property type="protein sequence ID" value="APG26399.1"/>
    <property type="molecule type" value="Genomic_DNA"/>
</dbReference>
<evidence type="ECO:0008006" key="3">
    <source>
        <dbReference type="Google" id="ProtNLM"/>
    </source>
</evidence>
<name>A0A1L3GKE8_9BACT</name>